<evidence type="ECO:0000313" key="1">
    <source>
        <dbReference type="EMBL" id="GCE75039.1"/>
    </source>
</evidence>
<dbReference type="EMBL" id="BIMR01000007">
    <property type="protein sequence ID" value="GCE75039.1"/>
    <property type="molecule type" value="Genomic_DNA"/>
</dbReference>
<sequence>MIVAGSFFLADGREWHSSSSTFFWVLDALANHTTDKVLADHLLELIEFNVGFFGVEELADDQRVELLSLVGRLLKMVRAIPVDEPYRDSFIAQVDELATLAAAPRP</sequence>
<comment type="caution">
    <text evidence="1">The sequence shown here is derived from an EMBL/GenBank/DDBJ whole genome shotgun (WGS) entry which is preliminary data.</text>
</comment>
<dbReference type="AlphaFoldDB" id="A0A402DLM8"/>
<organism evidence="1 2">
    <name type="scientific">Cellulomonas biazotea</name>
    <dbReference type="NCBI Taxonomy" id="1709"/>
    <lineage>
        <taxon>Bacteria</taxon>
        <taxon>Bacillati</taxon>
        <taxon>Actinomycetota</taxon>
        <taxon>Actinomycetes</taxon>
        <taxon>Micrococcales</taxon>
        <taxon>Cellulomonadaceae</taxon>
        <taxon>Cellulomonas</taxon>
    </lineage>
</organism>
<name>A0A402DLM8_9CELL</name>
<accession>A0A402DLM8</accession>
<reference evidence="1 2" key="1">
    <citation type="submission" date="2019-01" db="EMBL/GenBank/DDBJ databases">
        <title>Draft genome sequence of Cellulomonas takizawaensis strain TKZ-21.</title>
        <authorList>
            <person name="Yamamura H."/>
            <person name="Hayashi T."/>
            <person name="Hamada M."/>
            <person name="Serisawa Y."/>
            <person name="Matsuyama K."/>
            <person name="Nakagawa Y."/>
            <person name="Otoguro M."/>
            <person name="Yanagida F."/>
            <person name="Hayakawa M."/>
        </authorList>
    </citation>
    <scope>NUCLEOTIDE SEQUENCE [LARGE SCALE GENOMIC DNA]</scope>
    <source>
        <strain evidence="1 2">NBRC12680</strain>
    </source>
</reference>
<evidence type="ECO:0000313" key="2">
    <source>
        <dbReference type="Proteomes" id="UP000289954"/>
    </source>
</evidence>
<dbReference type="Proteomes" id="UP000289954">
    <property type="component" value="Unassembled WGS sequence"/>
</dbReference>
<gene>
    <name evidence="1" type="ORF">CBZ_00950</name>
</gene>
<proteinExistence type="predicted"/>
<keyword evidence="2" id="KW-1185">Reference proteome</keyword>
<protein>
    <submittedName>
        <fullName evidence="1">Uncharacterized protein</fullName>
    </submittedName>
</protein>